<dbReference type="GO" id="GO:0051087">
    <property type="term" value="F:protein-folding chaperone binding"/>
    <property type="evidence" value="ECO:0007669"/>
    <property type="project" value="InterPro"/>
</dbReference>
<comment type="function">
    <text evidence="3 4">Participates actively in the response to hyperosmotic and heat shock by preventing the aggregation of stress-denatured proteins, in association with DnaK and GrpE. It is the nucleotide exchange factor for DnaK and may function as a thermosensor. Unfolded proteins bind initially to DnaJ; upon interaction with the DnaJ-bound protein, DnaK hydrolyzes its bound ATP, resulting in the formation of a stable complex. GrpE releases ADP from DnaK; ATP binding to DnaK triggers the release of the substrate protein, thus completing the reaction cycle. Several rounds of ATP-dependent interactions between DnaJ, DnaK and GrpE are required for fully efficient folding.</text>
</comment>
<comment type="subunit">
    <text evidence="3">Homodimer.</text>
</comment>
<dbReference type="CDD" id="cd00446">
    <property type="entry name" value="GrpE"/>
    <property type="match status" value="1"/>
</dbReference>
<dbReference type="PANTHER" id="PTHR21237:SF23">
    <property type="entry name" value="GRPE PROTEIN HOMOLOG, MITOCHONDRIAL"/>
    <property type="match status" value="1"/>
</dbReference>
<protein>
    <recommendedName>
        <fullName evidence="3 4">Protein GrpE</fullName>
    </recommendedName>
    <alternativeName>
        <fullName evidence="3">HSP-70 cofactor</fullName>
    </alternativeName>
</protein>
<dbReference type="GO" id="GO:0000774">
    <property type="term" value="F:adenyl-nucleotide exchange factor activity"/>
    <property type="evidence" value="ECO:0007669"/>
    <property type="project" value="InterPro"/>
</dbReference>
<evidence type="ECO:0000256" key="5">
    <source>
        <dbReference type="RuleBase" id="RU004478"/>
    </source>
</evidence>
<reference evidence="8" key="1">
    <citation type="submission" date="2020-05" db="EMBL/GenBank/DDBJ databases">
        <title>Novel species in genus Nocardioides.</title>
        <authorList>
            <person name="Zhang G."/>
        </authorList>
    </citation>
    <scope>NUCLEOTIDE SEQUENCE [LARGE SCALE GENOMIC DNA]</scope>
    <source>
        <strain evidence="8">zg-1050</strain>
    </source>
</reference>
<keyword evidence="2 3" id="KW-0143">Chaperone</keyword>
<dbReference type="AlphaFoldDB" id="A0A6M8J0I7"/>
<comment type="similarity">
    <text evidence="1 3 5">Belongs to the GrpE family.</text>
</comment>
<dbReference type="PRINTS" id="PR00773">
    <property type="entry name" value="GRPEPROTEIN"/>
</dbReference>
<dbReference type="RefSeq" id="WP_173164643.1">
    <property type="nucleotide sequence ID" value="NZ_CP053716.1"/>
</dbReference>
<dbReference type="KEGG" id="bwa:HLV38_04665"/>
<organism evidence="7 8">
    <name type="scientific">Berryella wangjianweii</name>
    <dbReference type="NCBI Taxonomy" id="2734634"/>
    <lineage>
        <taxon>Bacteria</taxon>
        <taxon>Bacillati</taxon>
        <taxon>Actinomycetota</taxon>
        <taxon>Coriobacteriia</taxon>
        <taxon>Eggerthellales</taxon>
        <taxon>Eggerthellaceae</taxon>
        <taxon>Berryella</taxon>
    </lineage>
</organism>
<evidence type="ECO:0000256" key="3">
    <source>
        <dbReference type="HAMAP-Rule" id="MF_01151"/>
    </source>
</evidence>
<evidence type="ECO:0000256" key="2">
    <source>
        <dbReference type="ARBA" id="ARBA00023186"/>
    </source>
</evidence>
<keyword evidence="3" id="KW-0963">Cytoplasm</keyword>
<evidence type="ECO:0000313" key="8">
    <source>
        <dbReference type="Proteomes" id="UP000503297"/>
    </source>
</evidence>
<keyword evidence="8" id="KW-1185">Reference proteome</keyword>
<gene>
    <name evidence="3" type="primary">grpE</name>
    <name evidence="7" type="ORF">HLV38_04665</name>
</gene>
<dbReference type="GO" id="GO:0051082">
    <property type="term" value="F:unfolded protein binding"/>
    <property type="evidence" value="ECO:0007669"/>
    <property type="project" value="TreeGrafter"/>
</dbReference>
<dbReference type="GO" id="GO:0005737">
    <property type="term" value="C:cytoplasm"/>
    <property type="evidence" value="ECO:0007669"/>
    <property type="project" value="UniProtKB-SubCell"/>
</dbReference>
<dbReference type="PROSITE" id="PS01071">
    <property type="entry name" value="GRPE"/>
    <property type="match status" value="1"/>
</dbReference>
<comment type="subcellular location">
    <subcellularLocation>
        <location evidence="3">Cytoplasm</location>
    </subcellularLocation>
</comment>
<evidence type="ECO:0000256" key="4">
    <source>
        <dbReference type="RuleBase" id="RU000639"/>
    </source>
</evidence>
<dbReference type="InterPro" id="IPR009012">
    <property type="entry name" value="GrpE_head"/>
</dbReference>
<evidence type="ECO:0000256" key="6">
    <source>
        <dbReference type="SAM" id="MobiDB-lite"/>
    </source>
</evidence>
<feature type="region of interest" description="Disordered" evidence="6">
    <location>
        <begin position="1"/>
        <end position="72"/>
    </location>
</feature>
<dbReference type="HAMAP" id="MF_01151">
    <property type="entry name" value="GrpE"/>
    <property type="match status" value="1"/>
</dbReference>
<evidence type="ECO:0000313" key="7">
    <source>
        <dbReference type="EMBL" id="QKF07490.1"/>
    </source>
</evidence>
<feature type="compositionally biased region" description="Low complexity" evidence="6">
    <location>
        <begin position="31"/>
        <end position="54"/>
    </location>
</feature>
<dbReference type="InterPro" id="IPR000740">
    <property type="entry name" value="GrpE"/>
</dbReference>
<feature type="compositionally biased region" description="Basic and acidic residues" evidence="6">
    <location>
        <begin position="1"/>
        <end position="19"/>
    </location>
</feature>
<evidence type="ECO:0000256" key="1">
    <source>
        <dbReference type="ARBA" id="ARBA00009054"/>
    </source>
</evidence>
<dbReference type="InterPro" id="IPR013805">
    <property type="entry name" value="GrpE_CC"/>
</dbReference>
<dbReference type="Pfam" id="PF01025">
    <property type="entry name" value="GrpE"/>
    <property type="match status" value="1"/>
</dbReference>
<dbReference type="GO" id="GO:0042803">
    <property type="term" value="F:protein homodimerization activity"/>
    <property type="evidence" value="ECO:0007669"/>
    <property type="project" value="InterPro"/>
</dbReference>
<name>A0A6M8J0I7_9ACTN</name>
<dbReference type="SUPFAM" id="SSF51064">
    <property type="entry name" value="Head domain of nucleotide exchange factor GrpE"/>
    <property type="match status" value="1"/>
</dbReference>
<sequence>MTERNEHTENRDARFEADRAAGAQAEGGAGASAPAAARDAERAASAGDEGAAARPAEDAVTPDAAADGDTSFADAVEADAALADALAQVEEWKGKYLRLHADWDTYRRRMSEQRAEERLRATEKLAESLIPLLDDFERTIEYAEANGETGLLEGVRAVSAKLAGTLEKGGLVAIDPAGEPFDALQAQAVGTVPDAEAFEETVAQVYQKGYRMGGKVLRPAMVTITTGGPARPKPEESDD</sequence>
<dbReference type="EMBL" id="CP053716">
    <property type="protein sequence ID" value="QKF07490.1"/>
    <property type="molecule type" value="Genomic_DNA"/>
</dbReference>
<dbReference type="PANTHER" id="PTHR21237">
    <property type="entry name" value="GRPE PROTEIN"/>
    <property type="match status" value="1"/>
</dbReference>
<dbReference type="GO" id="GO:0006457">
    <property type="term" value="P:protein folding"/>
    <property type="evidence" value="ECO:0007669"/>
    <property type="project" value="InterPro"/>
</dbReference>
<dbReference type="Gene3D" id="3.90.20.20">
    <property type="match status" value="1"/>
</dbReference>
<dbReference type="Gene3D" id="2.30.22.10">
    <property type="entry name" value="Head domain of nucleotide exchange factor GrpE"/>
    <property type="match status" value="1"/>
</dbReference>
<accession>A0A6M8J0I7</accession>
<keyword evidence="3 4" id="KW-0346">Stress response</keyword>
<proteinExistence type="inferred from homology"/>
<dbReference type="SUPFAM" id="SSF58014">
    <property type="entry name" value="Coiled-coil domain of nucleotide exchange factor GrpE"/>
    <property type="match status" value="1"/>
</dbReference>
<dbReference type="Proteomes" id="UP000503297">
    <property type="component" value="Chromosome"/>
</dbReference>